<protein>
    <submittedName>
        <fullName evidence="1">Uncharacterized protein</fullName>
    </submittedName>
</protein>
<name>A0ABV3QE19_9GAMM</name>
<organism evidence="1 2">
    <name type="scientific">Rhodanobacter lycopersici</name>
    <dbReference type="NCBI Taxonomy" id="3162487"/>
    <lineage>
        <taxon>Bacteria</taxon>
        <taxon>Pseudomonadati</taxon>
        <taxon>Pseudomonadota</taxon>
        <taxon>Gammaproteobacteria</taxon>
        <taxon>Lysobacterales</taxon>
        <taxon>Rhodanobacteraceae</taxon>
        <taxon>Rhodanobacter</taxon>
    </lineage>
</organism>
<accession>A0ABV3QE19</accession>
<dbReference type="Proteomes" id="UP001556220">
    <property type="component" value="Unassembled WGS sequence"/>
</dbReference>
<proteinExistence type="predicted"/>
<sequence length="91" mass="9916">MNLQTAESTSILVCKLNAALDTQLANIQQDCEPDELKQQRRLFATAMAGLLNIANSIYHEHPSLKPTQMGGTYVLPYSVLAQSVAQLLGNT</sequence>
<evidence type="ECO:0000313" key="1">
    <source>
        <dbReference type="EMBL" id="MEW9571532.1"/>
    </source>
</evidence>
<evidence type="ECO:0000313" key="2">
    <source>
        <dbReference type="Proteomes" id="UP001556220"/>
    </source>
</evidence>
<dbReference type="EMBL" id="JBFOHK010000002">
    <property type="protein sequence ID" value="MEW9571532.1"/>
    <property type="molecule type" value="Genomic_DNA"/>
</dbReference>
<comment type="caution">
    <text evidence="1">The sequence shown here is derived from an EMBL/GenBank/DDBJ whole genome shotgun (WGS) entry which is preliminary data.</text>
</comment>
<dbReference type="RefSeq" id="WP_367853618.1">
    <property type="nucleotide sequence ID" value="NZ_JBFOHK010000002.1"/>
</dbReference>
<reference evidence="1 2" key="1">
    <citation type="submission" date="2024-06" db="EMBL/GenBank/DDBJ databases">
        <authorList>
            <person name="Woo H."/>
        </authorList>
    </citation>
    <scope>NUCLEOTIDE SEQUENCE [LARGE SCALE GENOMIC DNA]</scope>
    <source>
        <strain evidence="1 2">Si-c</strain>
    </source>
</reference>
<keyword evidence="2" id="KW-1185">Reference proteome</keyword>
<gene>
    <name evidence="1" type="ORF">ABQJ54_07200</name>
</gene>